<dbReference type="EMBL" id="GEDC01011258">
    <property type="protein sequence ID" value="JAS26040.1"/>
    <property type="molecule type" value="Transcribed_RNA"/>
</dbReference>
<evidence type="ECO:0000256" key="2">
    <source>
        <dbReference type="SAM" id="SignalP"/>
    </source>
</evidence>
<evidence type="ECO:0000313" key="5">
    <source>
        <dbReference type="EMBL" id="JAS08919.1"/>
    </source>
</evidence>
<keyword evidence="1" id="KW-0472">Membrane</keyword>
<feature type="domain" description="BMP and activin membrane-bound inhibitor N-terminal" evidence="3">
    <location>
        <begin position="38"/>
        <end position="119"/>
    </location>
</feature>
<feature type="transmembrane region" description="Helical" evidence="1">
    <location>
        <begin position="156"/>
        <end position="181"/>
    </location>
</feature>
<dbReference type="InterPro" id="IPR045807">
    <property type="entry name" value="BAMBI_N"/>
</dbReference>
<dbReference type="Gene3D" id="2.10.60.10">
    <property type="entry name" value="CD59"/>
    <property type="match status" value="1"/>
</dbReference>
<evidence type="ECO:0000259" key="4">
    <source>
        <dbReference type="Pfam" id="PF19337"/>
    </source>
</evidence>
<organism evidence="6">
    <name type="scientific">Clastoptera arizonana</name>
    <name type="common">Arizona spittle bug</name>
    <dbReference type="NCBI Taxonomy" id="38151"/>
    <lineage>
        <taxon>Eukaryota</taxon>
        <taxon>Metazoa</taxon>
        <taxon>Ecdysozoa</taxon>
        <taxon>Arthropoda</taxon>
        <taxon>Hexapoda</taxon>
        <taxon>Insecta</taxon>
        <taxon>Pterygota</taxon>
        <taxon>Neoptera</taxon>
        <taxon>Paraneoptera</taxon>
        <taxon>Hemiptera</taxon>
        <taxon>Auchenorrhyncha</taxon>
        <taxon>Cercopoidea</taxon>
        <taxon>Clastopteridae</taxon>
        <taxon>Clastoptera</taxon>
    </lineage>
</organism>
<dbReference type="InterPro" id="IPR045860">
    <property type="entry name" value="Snake_toxin-like_sf"/>
</dbReference>
<dbReference type="Pfam" id="PF19337">
    <property type="entry name" value="BAMBI_C"/>
    <property type="match status" value="1"/>
</dbReference>
<evidence type="ECO:0000313" key="6">
    <source>
        <dbReference type="EMBL" id="JAS26040.1"/>
    </source>
</evidence>
<feature type="domain" description="BMP and activin membrane-bound inhibitor C-terminal" evidence="4">
    <location>
        <begin position="140"/>
        <end position="188"/>
    </location>
</feature>
<evidence type="ECO:0000256" key="1">
    <source>
        <dbReference type="SAM" id="Phobius"/>
    </source>
</evidence>
<dbReference type="Pfam" id="PF06211">
    <property type="entry name" value="BAMBI"/>
    <property type="match status" value="1"/>
</dbReference>
<keyword evidence="2" id="KW-0732">Signal</keyword>
<sequence>MFPGFCVCFCAFVCGFFQITLSIRIDITSVDLNPRNTTGEEIRCYCNLPNCTATNYMCKSQGLGCFSDIAAFSDVNRANHGCLDLLETERQDQCQNEPSAKISQPRSLLLCCHQDLCNHVDRPDSFLASSLLNVADRDYKQLVGNRQATSYSNAEVWFKAATIAVPICGILILFILIALAIKILRSDTIDDRVLAAKLRAKHGVFSPVNLNGPSIVHQLHLPHSNEINDNAAHKKMPLLFQHNDSTNITNGCTNRSLSHGHGVNILHSCPQKEKNEANAKLNFSQNLPDLAPIVPVHDAPTNLIDLHKSTNPINNNNCNLFQKEQSLPYESNSALLSSLPTNVNSKLTYKKPLVVNWTDSDINPSNSK</sequence>
<protein>
    <recommendedName>
        <fullName evidence="7">BMP and activin membrane-bound inhibitor homolog</fullName>
    </recommendedName>
</protein>
<name>A0A1B6DKA4_9HEMI</name>
<dbReference type="EMBL" id="GEDC01028379">
    <property type="protein sequence ID" value="JAS08919.1"/>
    <property type="molecule type" value="Transcribed_RNA"/>
</dbReference>
<feature type="chain" id="PRO_5008581318" description="BMP and activin membrane-bound inhibitor homolog" evidence="2">
    <location>
        <begin position="23"/>
        <end position="368"/>
    </location>
</feature>
<keyword evidence="1" id="KW-1133">Transmembrane helix</keyword>
<dbReference type="AlphaFoldDB" id="A0A1B6DKA4"/>
<evidence type="ECO:0000259" key="3">
    <source>
        <dbReference type="Pfam" id="PF06211"/>
    </source>
</evidence>
<dbReference type="CDD" id="cd23576">
    <property type="entry name" value="TFP_LU_ECD_BAMBI"/>
    <property type="match status" value="1"/>
</dbReference>
<reference evidence="6" key="1">
    <citation type="submission" date="2015-12" db="EMBL/GenBank/DDBJ databases">
        <title>De novo transcriptome assembly of four potential Pierce s Disease insect vectors from Arizona vineyards.</title>
        <authorList>
            <person name="Tassone E.E."/>
        </authorList>
    </citation>
    <scope>NUCLEOTIDE SEQUENCE</scope>
</reference>
<gene>
    <name evidence="6" type="ORF">g.21053</name>
    <name evidence="5" type="ORF">g.21054</name>
</gene>
<feature type="signal peptide" evidence="2">
    <location>
        <begin position="1"/>
        <end position="22"/>
    </location>
</feature>
<evidence type="ECO:0008006" key="7">
    <source>
        <dbReference type="Google" id="ProtNLM"/>
    </source>
</evidence>
<proteinExistence type="predicted"/>
<dbReference type="SUPFAM" id="SSF57302">
    <property type="entry name" value="Snake toxin-like"/>
    <property type="match status" value="1"/>
</dbReference>
<dbReference type="InterPro" id="IPR045806">
    <property type="entry name" value="BAMBI_C"/>
</dbReference>
<accession>A0A1B6DKA4</accession>
<keyword evidence="1" id="KW-0812">Transmembrane</keyword>